<evidence type="ECO:0000313" key="2">
    <source>
        <dbReference type="Proteomes" id="UP001596414"/>
    </source>
</evidence>
<gene>
    <name evidence="1" type="ORF">ACFQJ7_06995</name>
</gene>
<dbReference type="EMBL" id="JBHSZQ010000009">
    <property type="protein sequence ID" value="MFC7125785.1"/>
    <property type="molecule type" value="Genomic_DNA"/>
</dbReference>
<organism evidence="1 2">
    <name type="scientific">Halovenus rubra</name>
    <dbReference type="NCBI Taxonomy" id="869890"/>
    <lineage>
        <taxon>Archaea</taxon>
        <taxon>Methanobacteriati</taxon>
        <taxon>Methanobacteriota</taxon>
        <taxon>Stenosarchaea group</taxon>
        <taxon>Halobacteria</taxon>
        <taxon>Halobacteriales</taxon>
        <taxon>Haloarculaceae</taxon>
        <taxon>Halovenus</taxon>
    </lineage>
</organism>
<accession>A0ABD5X9D8</accession>
<sequence>MRLSPFEPATNDKWPYGAPLYGRAGTPHPEHPCAFEVFPARPDEDLPNAHRIPRNNEEYDADSIGFDITKPDPDLKHILTINTFERPTLRWHTRDQFKNEFLYDPLNSPRPQGIRPEEWKRQAKKRARTGTDPTVALTSDRKTLLTRIAKLWNGETVCGVHLLADQAPSITHLTTGLNENRLKRLYYNTDIGRETLRAFKDADWFEPTTGFLKPTTVFRKQVWYDLNSKARTLFKNHDDLPRLYGDPMEGLTHRLTVGLVCLRNALRGWRYSSYTDWGTYTLDAVGTDKDGQIHAYEILTGHNNWKLHRDTYRKMTRLDQSGNKPIAVFDSRSTAYSVFNHWHREGLGELPNGPFQSDYSIENGRDQIETAYQDPQYDWVVADWTTTWKLKQQLFGQDGPELTHSEITSINW</sequence>
<dbReference type="Proteomes" id="UP001596414">
    <property type="component" value="Unassembled WGS sequence"/>
</dbReference>
<name>A0ABD5X9D8_9EURY</name>
<comment type="caution">
    <text evidence="1">The sequence shown here is derived from an EMBL/GenBank/DDBJ whole genome shotgun (WGS) entry which is preliminary data.</text>
</comment>
<dbReference type="AlphaFoldDB" id="A0ABD5X9D8"/>
<dbReference type="RefSeq" id="WP_267638713.1">
    <property type="nucleotide sequence ID" value="NZ_JAODIY010000018.1"/>
</dbReference>
<protein>
    <submittedName>
        <fullName evidence="1">Uncharacterized protein</fullName>
    </submittedName>
</protein>
<evidence type="ECO:0000313" key="1">
    <source>
        <dbReference type="EMBL" id="MFC7125785.1"/>
    </source>
</evidence>
<proteinExistence type="predicted"/>
<reference evidence="1 2" key="1">
    <citation type="journal article" date="2014" name="Int. J. Syst. Evol. Microbiol.">
        <title>Complete genome sequence of Corynebacterium casei LMG S-19264T (=DSM 44701T), isolated from a smear-ripened cheese.</title>
        <authorList>
            <consortium name="US DOE Joint Genome Institute (JGI-PGF)"/>
            <person name="Walter F."/>
            <person name="Albersmeier A."/>
            <person name="Kalinowski J."/>
            <person name="Ruckert C."/>
        </authorList>
    </citation>
    <scope>NUCLEOTIDE SEQUENCE [LARGE SCALE GENOMIC DNA]</scope>
    <source>
        <strain evidence="1 2">CGMCC 4.7215</strain>
    </source>
</reference>